<gene>
    <name evidence="6" type="primary">CycB2</name>
    <name evidence="6" type="ORF">FRACYDRAFT_153925</name>
</gene>
<comment type="similarity">
    <text evidence="4">Belongs to the cyclin family.</text>
</comment>
<evidence type="ECO:0000313" key="6">
    <source>
        <dbReference type="EMBL" id="OEU22460.1"/>
    </source>
</evidence>
<dbReference type="CDD" id="cd20537">
    <property type="entry name" value="CYCLIN_CCNO-like_rpt2"/>
    <property type="match status" value="1"/>
</dbReference>
<dbReference type="PANTHER" id="PTHR10177">
    <property type="entry name" value="CYCLINS"/>
    <property type="match status" value="1"/>
</dbReference>
<dbReference type="OrthoDB" id="5590282at2759"/>
<dbReference type="InterPro" id="IPR006671">
    <property type="entry name" value="Cyclin_N"/>
</dbReference>
<dbReference type="Proteomes" id="UP000095751">
    <property type="component" value="Unassembled WGS sequence"/>
</dbReference>
<dbReference type="CDD" id="cd20507">
    <property type="entry name" value="CYCLIN_CCNB1-like_rpt1"/>
    <property type="match status" value="1"/>
</dbReference>
<evidence type="ECO:0000256" key="2">
    <source>
        <dbReference type="ARBA" id="ARBA00023127"/>
    </source>
</evidence>
<dbReference type="GO" id="GO:0051301">
    <property type="term" value="P:cell division"/>
    <property type="evidence" value="ECO:0007669"/>
    <property type="project" value="UniProtKB-KW"/>
</dbReference>
<evidence type="ECO:0000256" key="4">
    <source>
        <dbReference type="RuleBase" id="RU000383"/>
    </source>
</evidence>
<keyword evidence="7" id="KW-1185">Reference proteome</keyword>
<sequence>QNDINSTMRAILIDWLAVVHVKFRLMPETLYLAVNIIDRYLSRTRIHRRRLQLLGITALFLASKYEEIYPPECKDCVYITDRTYTRQDILDMEFNIAQVLEFKMTVPTAYPFLQRFLHITNAPKMVRDLASFYTERMLQEYCMLNFRGSLLACAAVCL</sequence>
<feature type="non-terminal residue" evidence="6">
    <location>
        <position position="158"/>
    </location>
</feature>
<dbReference type="InterPro" id="IPR039361">
    <property type="entry name" value="Cyclin"/>
</dbReference>
<dbReference type="Pfam" id="PF00134">
    <property type="entry name" value="Cyclin_N"/>
    <property type="match status" value="1"/>
</dbReference>
<dbReference type="SUPFAM" id="SSF47954">
    <property type="entry name" value="Cyclin-like"/>
    <property type="match status" value="2"/>
</dbReference>
<dbReference type="AlphaFoldDB" id="A0A1E7FWD0"/>
<dbReference type="PROSITE" id="PS00292">
    <property type="entry name" value="CYCLINS"/>
    <property type="match status" value="1"/>
</dbReference>
<dbReference type="InParanoid" id="A0A1E7FWD0"/>
<dbReference type="Pfam" id="PF02984">
    <property type="entry name" value="Cyclin_C"/>
    <property type="match status" value="1"/>
</dbReference>
<organism evidence="6 7">
    <name type="scientific">Fragilariopsis cylindrus CCMP1102</name>
    <dbReference type="NCBI Taxonomy" id="635003"/>
    <lineage>
        <taxon>Eukaryota</taxon>
        <taxon>Sar</taxon>
        <taxon>Stramenopiles</taxon>
        <taxon>Ochrophyta</taxon>
        <taxon>Bacillariophyta</taxon>
        <taxon>Bacillariophyceae</taxon>
        <taxon>Bacillariophycidae</taxon>
        <taxon>Bacillariales</taxon>
        <taxon>Bacillariaceae</taxon>
        <taxon>Fragilariopsis</taxon>
    </lineage>
</organism>
<dbReference type="SMART" id="SM00385">
    <property type="entry name" value="CYCLIN"/>
    <property type="match status" value="1"/>
</dbReference>
<keyword evidence="1" id="KW-0132">Cell division</keyword>
<dbReference type="EMBL" id="KV784353">
    <property type="protein sequence ID" value="OEU22460.1"/>
    <property type="molecule type" value="Genomic_DNA"/>
</dbReference>
<feature type="non-terminal residue" evidence="6">
    <location>
        <position position="1"/>
    </location>
</feature>
<evidence type="ECO:0000256" key="3">
    <source>
        <dbReference type="ARBA" id="ARBA00023306"/>
    </source>
</evidence>
<proteinExistence type="inferred from homology"/>
<dbReference type="InterPro" id="IPR036915">
    <property type="entry name" value="Cyclin-like_sf"/>
</dbReference>
<dbReference type="InterPro" id="IPR048258">
    <property type="entry name" value="Cyclins_cyclin-box"/>
</dbReference>
<accession>A0A1E7FWD0</accession>
<dbReference type="FunFam" id="1.10.472.10:FF:000001">
    <property type="entry name" value="G2/mitotic-specific cyclin"/>
    <property type="match status" value="1"/>
</dbReference>
<evidence type="ECO:0000256" key="1">
    <source>
        <dbReference type="ARBA" id="ARBA00022618"/>
    </source>
</evidence>
<dbReference type="InterPro" id="IPR004367">
    <property type="entry name" value="Cyclin_C-dom"/>
</dbReference>
<evidence type="ECO:0000259" key="5">
    <source>
        <dbReference type="SMART" id="SM00385"/>
    </source>
</evidence>
<protein>
    <submittedName>
        <fullName evidence="6">Cyclin_N-domain-containing protein</fullName>
    </submittedName>
</protein>
<name>A0A1E7FWD0_9STRA</name>
<dbReference type="InterPro" id="IPR013763">
    <property type="entry name" value="Cyclin-like_dom"/>
</dbReference>
<keyword evidence="2 4" id="KW-0195">Cyclin</keyword>
<evidence type="ECO:0000313" key="7">
    <source>
        <dbReference type="Proteomes" id="UP000095751"/>
    </source>
</evidence>
<reference evidence="6 7" key="1">
    <citation type="submission" date="2016-09" db="EMBL/GenBank/DDBJ databases">
        <title>Extensive genetic diversity and differential bi-allelic expression allows diatom success in the polar Southern Ocean.</title>
        <authorList>
            <consortium name="DOE Joint Genome Institute"/>
            <person name="Mock T."/>
            <person name="Otillar R.P."/>
            <person name="Strauss J."/>
            <person name="Dupont C."/>
            <person name="Frickenhaus S."/>
            <person name="Maumus F."/>
            <person name="Mcmullan M."/>
            <person name="Sanges R."/>
            <person name="Schmutz J."/>
            <person name="Toseland A."/>
            <person name="Valas R."/>
            <person name="Veluchamy A."/>
            <person name="Ward B.J."/>
            <person name="Allen A."/>
            <person name="Barry K."/>
            <person name="Falciatore A."/>
            <person name="Ferrante M."/>
            <person name="Fortunato A.E."/>
            <person name="Gloeckner G."/>
            <person name="Gruber A."/>
            <person name="Hipkin R."/>
            <person name="Janech M."/>
            <person name="Kroth P."/>
            <person name="Leese F."/>
            <person name="Lindquist E."/>
            <person name="Lyon B.R."/>
            <person name="Martin J."/>
            <person name="Mayer C."/>
            <person name="Parker M."/>
            <person name="Quesneville H."/>
            <person name="Raymond J."/>
            <person name="Uhlig C."/>
            <person name="Valentin K.U."/>
            <person name="Worden A.Z."/>
            <person name="Armbrust E.V."/>
            <person name="Bowler C."/>
            <person name="Green B."/>
            <person name="Moulton V."/>
            <person name="Van Oosterhout C."/>
            <person name="Grigoriev I."/>
        </authorList>
    </citation>
    <scope>NUCLEOTIDE SEQUENCE [LARGE SCALE GENOMIC DNA]</scope>
    <source>
        <strain evidence="6 7">CCMP1102</strain>
    </source>
</reference>
<dbReference type="Gene3D" id="1.10.472.10">
    <property type="entry name" value="Cyclin-like"/>
    <property type="match status" value="1"/>
</dbReference>
<dbReference type="KEGG" id="fcy:FRACYDRAFT_153925"/>
<feature type="domain" description="Cyclin-like" evidence="5">
    <location>
        <begin position="14"/>
        <end position="98"/>
    </location>
</feature>
<keyword evidence="3" id="KW-0131">Cell cycle</keyword>